<evidence type="ECO:0000256" key="1">
    <source>
        <dbReference type="ARBA" id="ARBA00007920"/>
    </source>
</evidence>
<dbReference type="Gene3D" id="3.40.50.1820">
    <property type="entry name" value="alpha/beta hydrolase"/>
    <property type="match status" value="1"/>
</dbReference>
<keyword evidence="7" id="KW-1185">Reference proteome</keyword>
<feature type="transmembrane region" description="Helical" evidence="4">
    <location>
        <begin position="273"/>
        <end position="294"/>
    </location>
</feature>
<dbReference type="Pfam" id="PF05057">
    <property type="entry name" value="DUF676"/>
    <property type="match status" value="1"/>
</dbReference>
<keyword evidence="4" id="KW-1133">Transmembrane helix</keyword>
<keyword evidence="4" id="KW-0812">Transmembrane</keyword>
<dbReference type="PANTHER" id="PTHR12482:SF65">
    <property type="entry name" value="ESTERASE, PUTATIVE (AFU_ORTHOLOGUE AFUA_3G12320)-RELATED"/>
    <property type="match status" value="1"/>
</dbReference>
<gene>
    <name evidence="6" type="ORF">PHISCL_06488</name>
</gene>
<dbReference type="AlphaFoldDB" id="A0A3A2ZP73"/>
<keyword evidence="4" id="KW-0472">Membrane</keyword>
<keyword evidence="2" id="KW-0443">Lipid metabolism</keyword>
<dbReference type="OrthoDB" id="273452at2759"/>
<reference evidence="7" key="1">
    <citation type="submission" date="2017-02" db="EMBL/GenBank/DDBJ databases">
        <authorList>
            <person name="Tafer H."/>
            <person name="Lopandic K."/>
        </authorList>
    </citation>
    <scope>NUCLEOTIDE SEQUENCE [LARGE SCALE GENOMIC DNA]</scope>
    <source>
        <strain evidence="7">CBS 366.77</strain>
    </source>
</reference>
<dbReference type="SUPFAM" id="SSF53474">
    <property type="entry name" value="alpha/beta-Hydrolases"/>
    <property type="match status" value="1"/>
</dbReference>
<evidence type="ECO:0000256" key="4">
    <source>
        <dbReference type="SAM" id="Phobius"/>
    </source>
</evidence>
<comment type="caution">
    <text evidence="6">The sequence shown here is derived from an EMBL/GenBank/DDBJ whole genome shotgun (WGS) entry which is preliminary data.</text>
</comment>
<accession>A0A3A2ZP73</accession>
<feature type="region of interest" description="Disordered" evidence="3">
    <location>
        <begin position="357"/>
        <end position="380"/>
    </location>
</feature>
<dbReference type="GO" id="GO:0005811">
    <property type="term" value="C:lipid droplet"/>
    <property type="evidence" value="ECO:0007669"/>
    <property type="project" value="TreeGrafter"/>
</dbReference>
<sequence length="456" mass="51038">MASAVHDEPPATKADHFCVLVHGLWGNPSHLDYVASALKERHGDSVYILVAKRNAGHFTYDGIELGGERLAHEVEEALDELAKEGYNFRKLSIVGYSLGGLVARYAIGLLDARGWLGKLEPVNFTTFATPHVGVRAPATGIRGHIWNSLAPRTISMSGKQLFLIDSFRDTGKPLLSVLADPESIFIKALAKFKHRSAYANIINDRSAVFYTTFITAVDPFNDLDSVNLNYVKGYERVILDPDVPVLPSKQTEPEPLASQIWRRVTRIFNKLPLWLFVATVLPIILVIFLGNSVIQTIRSRQRIRLHEEGTNGILFGSYKVPLLVQDMRHVMEDAFENANSRQDPEYIGFKGRRALTEPSTTVSDKPSRISDIDQSSSPALSHNCGDTMSKTYATLALTPSQLAIIDSLNKLSFRKYPVYIHNHMHSHAAIVVRIQKKAFDEGRLVIKHWLDNEFED</sequence>
<proteinExistence type="inferred from homology"/>
<dbReference type="STRING" id="2070753.A0A3A2ZP73"/>
<evidence type="ECO:0000259" key="5">
    <source>
        <dbReference type="Pfam" id="PF05057"/>
    </source>
</evidence>
<dbReference type="InterPro" id="IPR029058">
    <property type="entry name" value="AB_hydrolase_fold"/>
</dbReference>
<dbReference type="GO" id="GO:0016042">
    <property type="term" value="P:lipid catabolic process"/>
    <property type="evidence" value="ECO:0007669"/>
    <property type="project" value="UniProtKB-KW"/>
</dbReference>
<evidence type="ECO:0000313" key="6">
    <source>
        <dbReference type="EMBL" id="RJE21184.1"/>
    </source>
</evidence>
<dbReference type="GO" id="GO:0004622">
    <property type="term" value="F:phosphatidylcholine lysophospholipase activity"/>
    <property type="evidence" value="ECO:0007669"/>
    <property type="project" value="TreeGrafter"/>
</dbReference>
<dbReference type="Proteomes" id="UP000266188">
    <property type="component" value="Unassembled WGS sequence"/>
</dbReference>
<evidence type="ECO:0000256" key="2">
    <source>
        <dbReference type="ARBA" id="ARBA00022963"/>
    </source>
</evidence>
<dbReference type="PANTHER" id="PTHR12482">
    <property type="entry name" value="LIPASE ROG1-RELATED-RELATED"/>
    <property type="match status" value="1"/>
</dbReference>
<feature type="domain" description="DUF676" evidence="5">
    <location>
        <begin position="13"/>
        <end position="211"/>
    </location>
</feature>
<dbReference type="FunFam" id="3.40.50.1820:FF:000223">
    <property type="entry name" value="Lipase/serine esterase"/>
    <property type="match status" value="1"/>
</dbReference>
<protein>
    <submittedName>
        <fullName evidence="6">Lipase serine esterase</fullName>
    </submittedName>
</protein>
<name>A0A3A2ZP73_9EURO</name>
<dbReference type="InterPro" id="IPR044294">
    <property type="entry name" value="Lipase-like"/>
</dbReference>
<keyword evidence="2" id="KW-0442">Lipid degradation</keyword>
<evidence type="ECO:0000256" key="3">
    <source>
        <dbReference type="SAM" id="MobiDB-lite"/>
    </source>
</evidence>
<organism evidence="6 7">
    <name type="scientific">Aspergillus sclerotialis</name>
    <dbReference type="NCBI Taxonomy" id="2070753"/>
    <lineage>
        <taxon>Eukaryota</taxon>
        <taxon>Fungi</taxon>
        <taxon>Dikarya</taxon>
        <taxon>Ascomycota</taxon>
        <taxon>Pezizomycotina</taxon>
        <taxon>Eurotiomycetes</taxon>
        <taxon>Eurotiomycetidae</taxon>
        <taxon>Eurotiales</taxon>
        <taxon>Aspergillaceae</taxon>
        <taxon>Aspergillus</taxon>
        <taxon>Aspergillus subgen. Polypaecilum</taxon>
    </lineage>
</organism>
<dbReference type="InterPro" id="IPR007751">
    <property type="entry name" value="DUF676_lipase-like"/>
</dbReference>
<dbReference type="EMBL" id="MVGC01000246">
    <property type="protein sequence ID" value="RJE21184.1"/>
    <property type="molecule type" value="Genomic_DNA"/>
</dbReference>
<dbReference type="GO" id="GO:0047372">
    <property type="term" value="F:monoacylglycerol lipase activity"/>
    <property type="evidence" value="ECO:0007669"/>
    <property type="project" value="TreeGrafter"/>
</dbReference>
<comment type="similarity">
    <text evidence="1">Belongs to the putative lipase ROG1 family.</text>
</comment>
<evidence type="ECO:0000313" key="7">
    <source>
        <dbReference type="Proteomes" id="UP000266188"/>
    </source>
</evidence>